<protein>
    <submittedName>
        <fullName evidence="3">Membrane protein</fullName>
    </submittedName>
</protein>
<dbReference type="InterPro" id="IPR012495">
    <property type="entry name" value="TadE-like_dom"/>
</dbReference>
<feature type="domain" description="TadE-like" evidence="2">
    <location>
        <begin position="8"/>
        <end position="50"/>
    </location>
</feature>
<dbReference type="RefSeq" id="WP_046049041.1">
    <property type="nucleotide sequence ID" value="NZ_LACD01000033.1"/>
</dbReference>
<dbReference type="Pfam" id="PF07811">
    <property type="entry name" value="TadE"/>
    <property type="match status" value="1"/>
</dbReference>
<sequence length="164" mass="18033">MNRKHMRGTYTVEFAFIGLLMFTLLFGVLEMGRLYFTVNALDEAVRRGTRLASVCNISDPVVLRRAIFNAATNAGTSQLIGDLATTNLTLTYLDVNGALVANPADLVSVNGFRAIRYVRLSLQNFVFNLFIPGLRVPITLPAFRATLPRESLGHHSDSGEITPC</sequence>
<keyword evidence="1" id="KW-0472">Membrane</keyword>
<evidence type="ECO:0000259" key="2">
    <source>
        <dbReference type="Pfam" id="PF07811"/>
    </source>
</evidence>
<dbReference type="Proteomes" id="UP000033500">
    <property type="component" value="Unassembled WGS sequence"/>
</dbReference>
<name>A0A0F4SY45_PSEFL</name>
<keyword evidence="1" id="KW-0812">Transmembrane</keyword>
<organism evidence="3 4">
    <name type="scientific">Pseudomonas fluorescens</name>
    <dbReference type="NCBI Taxonomy" id="294"/>
    <lineage>
        <taxon>Bacteria</taxon>
        <taxon>Pseudomonadati</taxon>
        <taxon>Pseudomonadota</taxon>
        <taxon>Gammaproteobacteria</taxon>
        <taxon>Pseudomonadales</taxon>
        <taxon>Pseudomonadaceae</taxon>
        <taxon>Pseudomonas</taxon>
    </lineage>
</organism>
<comment type="caution">
    <text evidence="3">The sequence shown here is derived from an EMBL/GenBank/DDBJ whole genome shotgun (WGS) entry which is preliminary data.</text>
</comment>
<keyword evidence="1" id="KW-1133">Transmembrane helix</keyword>
<dbReference type="PATRIC" id="fig|294.131.peg.4121"/>
<dbReference type="EMBL" id="LACD01000033">
    <property type="protein sequence ID" value="KJZ37056.1"/>
    <property type="molecule type" value="Genomic_DNA"/>
</dbReference>
<evidence type="ECO:0000313" key="3">
    <source>
        <dbReference type="EMBL" id="KJZ37056.1"/>
    </source>
</evidence>
<gene>
    <name evidence="3" type="ORF">VC34_25490</name>
</gene>
<evidence type="ECO:0000313" key="4">
    <source>
        <dbReference type="Proteomes" id="UP000033500"/>
    </source>
</evidence>
<accession>A0A0F4SY45</accession>
<dbReference type="AlphaFoldDB" id="A0A0F4SY45"/>
<reference evidence="3 4" key="1">
    <citation type="submission" date="2015-03" db="EMBL/GenBank/DDBJ databases">
        <title>Comparative genomics of Pseudomonas insights into diversity of traits involved in vanlence and defense.</title>
        <authorList>
            <person name="Qin Y."/>
        </authorList>
    </citation>
    <scope>NUCLEOTIDE SEQUENCE [LARGE SCALE GENOMIC DNA]</scope>
    <source>
        <strain evidence="3 4">C3</strain>
    </source>
</reference>
<feature type="transmembrane region" description="Helical" evidence="1">
    <location>
        <begin position="12"/>
        <end position="36"/>
    </location>
</feature>
<proteinExistence type="predicted"/>
<evidence type="ECO:0000256" key="1">
    <source>
        <dbReference type="SAM" id="Phobius"/>
    </source>
</evidence>